<dbReference type="AlphaFoldDB" id="A0A0P0C5A9"/>
<evidence type="ECO:0000313" key="1">
    <source>
        <dbReference type="EMBL" id="ALJ00102.1"/>
    </source>
</evidence>
<dbReference type="STRING" id="512763.DC20_15375"/>
<name>A0A0P0C5A9_9BACT</name>
<sequence>MGSFQKSSLKAAGIFSSSIWFSKCIPTRQIEKMVMMVQNKTKTAVNLFLNLGLLIPKLGTLDSSACLPFKKFNFLQ</sequence>
<protein>
    <submittedName>
        <fullName evidence="1">Uncharacterized protein</fullName>
    </submittedName>
</protein>
<dbReference type="KEGG" id="rti:DC20_15375"/>
<reference evidence="1 2" key="1">
    <citation type="submission" date="2015-08" db="EMBL/GenBank/DDBJ databases">
        <title>Complete genome sequence of Rufibacter tibetensis strain 1351t, a radiation-resistant bacterium from tibet plateau.</title>
        <authorList>
            <person name="Dai J."/>
        </authorList>
    </citation>
    <scope>NUCLEOTIDE SEQUENCE [LARGE SCALE GENOMIC DNA]</scope>
    <source>
        <strain evidence="1 2">1351</strain>
    </source>
</reference>
<dbReference type="Proteomes" id="UP000061382">
    <property type="component" value="Chromosome"/>
</dbReference>
<gene>
    <name evidence="1" type="ORF">DC20_15375</name>
</gene>
<organism evidence="1 2">
    <name type="scientific">Rufibacter tibetensis</name>
    <dbReference type="NCBI Taxonomy" id="512763"/>
    <lineage>
        <taxon>Bacteria</taxon>
        <taxon>Pseudomonadati</taxon>
        <taxon>Bacteroidota</taxon>
        <taxon>Cytophagia</taxon>
        <taxon>Cytophagales</taxon>
        <taxon>Hymenobacteraceae</taxon>
        <taxon>Rufibacter</taxon>
    </lineage>
</organism>
<dbReference type="EMBL" id="CP012643">
    <property type="protein sequence ID" value="ALJ00102.1"/>
    <property type="molecule type" value="Genomic_DNA"/>
</dbReference>
<accession>A0A0P0C5A9</accession>
<keyword evidence="2" id="KW-1185">Reference proteome</keyword>
<proteinExistence type="predicted"/>
<evidence type="ECO:0000313" key="2">
    <source>
        <dbReference type="Proteomes" id="UP000061382"/>
    </source>
</evidence>
<dbReference type="PATRIC" id="fig|512763.3.peg.3381"/>